<evidence type="ECO:0000313" key="3">
    <source>
        <dbReference type="Proteomes" id="UP000001844"/>
    </source>
</evidence>
<dbReference type="EMBL" id="CP001798">
    <property type="protein sequence ID" value="ADE16672.1"/>
    <property type="molecule type" value="Genomic_DNA"/>
</dbReference>
<dbReference type="AlphaFoldDB" id="D5C284"/>
<organism evidence="2 3">
    <name type="scientific">Nitrosococcus halophilus (strain Nc4)</name>
    <dbReference type="NCBI Taxonomy" id="472759"/>
    <lineage>
        <taxon>Bacteria</taxon>
        <taxon>Pseudomonadati</taxon>
        <taxon>Pseudomonadota</taxon>
        <taxon>Gammaproteobacteria</taxon>
        <taxon>Chromatiales</taxon>
        <taxon>Chromatiaceae</taxon>
        <taxon>Nitrosococcus</taxon>
    </lineage>
</organism>
<feature type="compositionally biased region" description="Low complexity" evidence="1">
    <location>
        <begin position="94"/>
        <end position="104"/>
    </location>
</feature>
<sequence>MHLAEPNHKALAILLAGLCLVVLAVIALEMRYPPRFEQEENDANSSTHPSNLIPEREPIGDVALLPLDNYEETVARPLFRPSRRPPDPEESESEAQQAAEQSQQPQVSVKDLFVLNGVVVTEKKTVALLQDIKNNKSLRVSKGEKLEGWQIVRIFPDSVLFNNNGHSEALELVRNFEPMTQKLSQRRRAARQAQRRRRH</sequence>
<evidence type="ECO:0000313" key="2">
    <source>
        <dbReference type="EMBL" id="ADE16672.1"/>
    </source>
</evidence>
<dbReference type="Proteomes" id="UP000001844">
    <property type="component" value="Chromosome"/>
</dbReference>
<dbReference type="eggNOG" id="COG3031">
    <property type="taxonomic scope" value="Bacteria"/>
</dbReference>
<keyword evidence="3" id="KW-1185">Reference proteome</keyword>
<accession>D5C284</accession>
<dbReference type="STRING" id="472759.Nhal_3649"/>
<evidence type="ECO:0000256" key="1">
    <source>
        <dbReference type="SAM" id="MobiDB-lite"/>
    </source>
</evidence>
<reference evidence="3" key="1">
    <citation type="submission" date="2010-04" db="EMBL/GenBank/DDBJ databases">
        <title>Complete genome sequence of Nitrosococcus halophilus Nc4, a salt-adapted, aerobic obligate ammonia-oxidizing sulfur purple bacterium.</title>
        <authorList>
            <consortium name="US DOE Joint Genome Institute"/>
            <person name="Campbell M.A."/>
            <person name="Malfatti S.A."/>
            <person name="Chain P.S.G."/>
            <person name="Heidelberg J.F."/>
            <person name="Ward B.B."/>
            <person name="Klotz M.G."/>
        </authorList>
    </citation>
    <scope>NUCLEOTIDE SEQUENCE [LARGE SCALE GENOMIC DNA]</scope>
    <source>
        <strain evidence="3">Nc4</strain>
    </source>
</reference>
<protein>
    <recommendedName>
        <fullName evidence="4">Type II secretion system protein GspC N-terminal domain-containing protein</fullName>
    </recommendedName>
</protein>
<feature type="region of interest" description="Disordered" evidence="1">
    <location>
        <begin position="75"/>
        <end position="104"/>
    </location>
</feature>
<dbReference type="HOGENOM" id="CLU_1370943_0_0_6"/>
<name>D5C284_NITHN</name>
<proteinExistence type="predicted"/>
<dbReference type="KEGG" id="nhl:Nhal_3649"/>
<dbReference type="OrthoDB" id="5769601at2"/>
<evidence type="ECO:0008006" key="4">
    <source>
        <dbReference type="Google" id="ProtNLM"/>
    </source>
</evidence>
<dbReference type="RefSeq" id="WP_013034521.1">
    <property type="nucleotide sequence ID" value="NC_013960.1"/>
</dbReference>
<dbReference type="Gene3D" id="2.30.30.830">
    <property type="match status" value="1"/>
</dbReference>
<gene>
    <name evidence="2" type="ordered locus">Nhal_3649</name>
</gene>